<dbReference type="EMBL" id="KN832970">
    <property type="protein sequence ID" value="KIM92000.1"/>
    <property type="molecule type" value="Genomic_DNA"/>
</dbReference>
<dbReference type="HOGENOM" id="CLU_2850467_0_0_1"/>
<dbReference type="AlphaFoldDB" id="A0A0C3G6Y7"/>
<evidence type="ECO:0000313" key="2">
    <source>
        <dbReference type="Proteomes" id="UP000054166"/>
    </source>
</evidence>
<organism evidence="1 2">
    <name type="scientific">Piloderma croceum (strain F 1598)</name>
    <dbReference type="NCBI Taxonomy" id="765440"/>
    <lineage>
        <taxon>Eukaryota</taxon>
        <taxon>Fungi</taxon>
        <taxon>Dikarya</taxon>
        <taxon>Basidiomycota</taxon>
        <taxon>Agaricomycotina</taxon>
        <taxon>Agaricomycetes</taxon>
        <taxon>Agaricomycetidae</taxon>
        <taxon>Atheliales</taxon>
        <taxon>Atheliaceae</taxon>
        <taxon>Piloderma</taxon>
    </lineage>
</organism>
<gene>
    <name evidence="1" type="ORF">PILCRDRAFT_810000</name>
</gene>
<protein>
    <submittedName>
        <fullName evidence="1">Uncharacterized protein</fullName>
    </submittedName>
</protein>
<keyword evidence="2" id="KW-1185">Reference proteome</keyword>
<dbReference type="Proteomes" id="UP000054166">
    <property type="component" value="Unassembled WGS sequence"/>
</dbReference>
<dbReference type="InParanoid" id="A0A0C3G6Y7"/>
<accession>A0A0C3G6Y7</accession>
<evidence type="ECO:0000313" key="1">
    <source>
        <dbReference type="EMBL" id="KIM92000.1"/>
    </source>
</evidence>
<reference evidence="1 2" key="1">
    <citation type="submission" date="2014-04" db="EMBL/GenBank/DDBJ databases">
        <authorList>
            <consortium name="DOE Joint Genome Institute"/>
            <person name="Kuo A."/>
            <person name="Tarkka M."/>
            <person name="Buscot F."/>
            <person name="Kohler A."/>
            <person name="Nagy L.G."/>
            <person name="Floudas D."/>
            <person name="Copeland A."/>
            <person name="Barry K.W."/>
            <person name="Cichocki N."/>
            <person name="Veneault-Fourrey C."/>
            <person name="LaButti K."/>
            <person name="Lindquist E.A."/>
            <person name="Lipzen A."/>
            <person name="Lundell T."/>
            <person name="Morin E."/>
            <person name="Murat C."/>
            <person name="Sun H."/>
            <person name="Tunlid A."/>
            <person name="Henrissat B."/>
            <person name="Grigoriev I.V."/>
            <person name="Hibbett D.S."/>
            <person name="Martin F."/>
            <person name="Nordberg H.P."/>
            <person name="Cantor M.N."/>
            <person name="Hua S.X."/>
        </authorList>
    </citation>
    <scope>NUCLEOTIDE SEQUENCE [LARGE SCALE GENOMIC DNA]</scope>
    <source>
        <strain evidence="1 2">F 1598</strain>
    </source>
</reference>
<reference evidence="2" key="2">
    <citation type="submission" date="2015-01" db="EMBL/GenBank/DDBJ databases">
        <title>Evolutionary Origins and Diversification of the Mycorrhizal Mutualists.</title>
        <authorList>
            <consortium name="DOE Joint Genome Institute"/>
            <consortium name="Mycorrhizal Genomics Consortium"/>
            <person name="Kohler A."/>
            <person name="Kuo A."/>
            <person name="Nagy L.G."/>
            <person name="Floudas D."/>
            <person name="Copeland A."/>
            <person name="Barry K.W."/>
            <person name="Cichocki N."/>
            <person name="Veneault-Fourrey C."/>
            <person name="LaButti K."/>
            <person name="Lindquist E.A."/>
            <person name="Lipzen A."/>
            <person name="Lundell T."/>
            <person name="Morin E."/>
            <person name="Murat C."/>
            <person name="Riley R."/>
            <person name="Ohm R."/>
            <person name="Sun H."/>
            <person name="Tunlid A."/>
            <person name="Henrissat B."/>
            <person name="Grigoriev I.V."/>
            <person name="Hibbett D.S."/>
            <person name="Martin F."/>
        </authorList>
    </citation>
    <scope>NUCLEOTIDE SEQUENCE [LARGE SCALE GENOMIC DNA]</scope>
    <source>
        <strain evidence="2">F 1598</strain>
    </source>
</reference>
<proteinExistence type="predicted"/>
<name>A0A0C3G6Y7_PILCF</name>
<sequence>MVPSTLHYSSEMIISRYPNCVEYMGGSHPREGFPYTVLKGGITSSVTMLYHTDSICSLYSDINSC</sequence>